<dbReference type="RefSeq" id="WP_164678905.1">
    <property type="nucleotide sequence ID" value="NZ_CP049057.1"/>
</dbReference>
<reference evidence="1 2" key="1">
    <citation type="submission" date="2020-02" db="EMBL/GenBank/DDBJ databases">
        <title>Complete genome sequence of Flavobacteriaceae bacterium.</title>
        <authorList>
            <person name="Kim S.-J."/>
            <person name="Kim Y.-S."/>
            <person name="Kim K.-H."/>
        </authorList>
    </citation>
    <scope>NUCLEOTIDE SEQUENCE [LARGE SCALE GENOMIC DNA]</scope>
    <source>
        <strain evidence="1 2">RR4-40</strain>
    </source>
</reference>
<dbReference type="EMBL" id="CP049057">
    <property type="protein sequence ID" value="QIE58876.1"/>
    <property type="molecule type" value="Genomic_DNA"/>
</dbReference>
<dbReference type="KEGG" id="mgel:G5B37_04655"/>
<gene>
    <name evidence="1" type="ORF">G5B37_04655</name>
</gene>
<organism evidence="1 2">
    <name type="scientific">Rasiella rasia</name>
    <dbReference type="NCBI Taxonomy" id="2744027"/>
    <lineage>
        <taxon>Bacteria</taxon>
        <taxon>Pseudomonadati</taxon>
        <taxon>Bacteroidota</taxon>
        <taxon>Flavobacteriia</taxon>
        <taxon>Flavobacteriales</taxon>
        <taxon>Flavobacteriaceae</taxon>
        <taxon>Rasiella</taxon>
    </lineage>
</organism>
<sequence>MWKQLIKRVGITSFVLCFGIQVMLAQQSTLGEGFFTPNTKDVAVLYLYDTPNSKAGSQERAIDSITFTKRHGNYVDGIGYAPKGFEPFNEKLDYGIFIMRVKRLGVDYTEIVINESTGTTAYVHTYSGNFMSWGQFMLNCHSVEFIDKNQKVYDHPMVKSAGRIITPAYFKPRYVMGDWMEVEILADDYNTVKGKCWIRWKKDGKLLINYNLFA</sequence>
<accession>A0A6G6GJW1</accession>
<protein>
    <submittedName>
        <fullName evidence="1">Uncharacterized protein</fullName>
    </submittedName>
</protein>
<dbReference type="AlphaFoldDB" id="A0A6G6GJW1"/>
<proteinExistence type="predicted"/>
<keyword evidence="2" id="KW-1185">Reference proteome</keyword>
<dbReference type="Proteomes" id="UP000505306">
    <property type="component" value="Chromosome"/>
</dbReference>
<evidence type="ECO:0000313" key="2">
    <source>
        <dbReference type="Proteomes" id="UP000505306"/>
    </source>
</evidence>
<name>A0A6G6GJW1_9FLAO</name>
<evidence type="ECO:0000313" key="1">
    <source>
        <dbReference type="EMBL" id="QIE58876.1"/>
    </source>
</evidence>